<dbReference type="Proteomes" id="UP001165121">
    <property type="component" value="Unassembled WGS sequence"/>
</dbReference>
<accession>A0A9W6X7R0</accession>
<reference evidence="1" key="1">
    <citation type="submission" date="2023-04" db="EMBL/GenBank/DDBJ databases">
        <title>Phytophthora fragariaefolia NBRC 109709.</title>
        <authorList>
            <person name="Ichikawa N."/>
            <person name="Sato H."/>
            <person name="Tonouchi N."/>
        </authorList>
    </citation>
    <scope>NUCLEOTIDE SEQUENCE</scope>
    <source>
        <strain evidence="1">NBRC 109709</strain>
    </source>
</reference>
<organism evidence="1 2">
    <name type="scientific">Phytophthora fragariaefolia</name>
    <dbReference type="NCBI Taxonomy" id="1490495"/>
    <lineage>
        <taxon>Eukaryota</taxon>
        <taxon>Sar</taxon>
        <taxon>Stramenopiles</taxon>
        <taxon>Oomycota</taxon>
        <taxon>Peronosporomycetes</taxon>
        <taxon>Peronosporales</taxon>
        <taxon>Peronosporaceae</taxon>
        <taxon>Phytophthora</taxon>
    </lineage>
</organism>
<protein>
    <submittedName>
        <fullName evidence="1">Unnamed protein product</fullName>
    </submittedName>
</protein>
<evidence type="ECO:0000313" key="1">
    <source>
        <dbReference type="EMBL" id="GMF33147.1"/>
    </source>
</evidence>
<dbReference type="EMBL" id="BSXT01000729">
    <property type="protein sequence ID" value="GMF33147.1"/>
    <property type="molecule type" value="Genomic_DNA"/>
</dbReference>
<keyword evidence="2" id="KW-1185">Reference proteome</keyword>
<proteinExistence type="predicted"/>
<dbReference type="AlphaFoldDB" id="A0A9W6X7R0"/>
<gene>
    <name evidence="1" type="ORF">Pfra01_000811700</name>
</gene>
<comment type="caution">
    <text evidence="1">The sequence shown here is derived from an EMBL/GenBank/DDBJ whole genome shotgun (WGS) entry which is preliminary data.</text>
</comment>
<dbReference type="OrthoDB" id="127974at2759"/>
<evidence type="ECO:0000313" key="2">
    <source>
        <dbReference type="Proteomes" id="UP001165121"/>
    </source>
</evidence>
<name>A0A9W6X7R0_9STRA</name>
<sequence>MITAAVAGSVGARLISQFTQQRPSAAKFRDLLTTSNMRVCHFVIVASTALLAAVSANAAEAEAVTQLDVDGERRNLRTESLLEWPERLEEYVENHHHIREIFTRWCLEEKEPKEAMEEAENGNGDKKTAALYHKYREFHSEHGRKLYIPECNL</sequence>